<keyword evidence="2" id="KW-0732">Signal</keyword>
<keyword evidence="1" id="KW-1134">Transmembrane beta strand</keyword>
<dbReference type="InterPro" id="IPR018247">
    <property type="entry name" value="EF_Hand_1_Ca_BS"/>
</dbReference>
<dbReference type="NCBIfam" id="TIGR04057">
    <property type="entry name" value="SusC_RagA_signa"/>
    <property type="match status" value="1"/>
</dbReference>
<proteinExistence type="inferred from homology"/>
<evidence type="ECO:0000313" key="5">
    <source>
        <dbReference type="Proteomes" id="UP000295600"/>
    </source>
</evidence>
<evidence type="ECO:0000313" key="4">
    <source>
        <dbReference type="EMBL" id="TCO95199.1"/>
    </source>
</evidence>
<dbReference type="NCBIfam" id="TIGR04056">
    <property type="entry name" value="OMP_RagA_SusC"/>
    <property type="match status" value="1"/>
</dbReference>
<dbReference type="EMBL" id="SLXB01000003">
    <property type="protein sequence ID" value="TCO95199.1"/>
    <property type="molecule type" value="Genomic_DNA"/>
</dbReference>
<keyword evidence="1" id="KW-0812">Transmembrane</keyword>
<evidence type="ECO:0000259" key="3">
    <source>
        <dbReference type="Pfam" id="PF07715"/>
    </source>
</evidence>
<dbReference type="PROSITE" id="PS52016">
    <property type="entry name" value="TONB_DEPENDENT_REC_3"/>
    <property type="match status" value="1"/>
</dbReference>
<comment type="similarity">
    <text evidence="1">Belongs to the TonB-dependent receptor family.</text>
</comment>
<comment type="caution">
    <text evidence="4">The sequence shown here is derived from an EMBL/GenBank/DDBJ whole genome shotgun (WGS) entry which is preliminary data.</text>
</comment>
<organism evidence="4 5">
    <name type="scientific">Prevotella heparinolytica</name>
    <dbReference type="NCBI Taxonomy" id="28113"/>
    <lineage>
        <taxon>Bacteria</taxon>
        <taxon>Pseudomonadati</taxon>
        <taxon>Bacteroidota</taxon>
        <taxon>Bacteroidia</taxon>
        <taxon>Bacteroidales</taxon>
        <taxon>Bacteroidaceae</taxon>
        <taxon>Bacteroides</taxon>
    </lineage>
</organism>
<dbReference type="InterPro" id="IPR037066">
    <property type="entry name" value="Plug_dom_sf"/>
</dbReference>
<dbReference type="InterPro" id="IPR023996">
    <property type="entry name" value="TonB-dep_OMP_SusC/RagA"/>
</dbReference>
<sequence>MKKVIYTIAFSFVFVASGAAQTNIKEDKKESGTLLLQNNTENKNVDLGMYASGEKRKTQSVSTVYADELEKNAVVSPYNALYGLLPGLSVMQNTAWNTEKSRLNIRGRGSLNGDAPLIVVDGFVRPMEFVNLSEIESISVLKDGAATALWGGRGANGVIVVTTKRGEYNKKDIRVDYKYGWGLPVNQPEFADAHTYALARNEALRNDGLQPDMDADGFRNADGSNDLYPNVDWQKEALRNHTVNHQLDIFFRGGGKRLRYFTTLNYKNDMGLLNTKYTDYTERYNSQMKKYFLNLRMNLDVDVSNVTRLKLSMLGMLRETNRPYANETALFGLLYNTPSAAFPLKTREGEWGGNNILKTNPIARLADEGYYKLNQRMLQADLRMLQDLSMLTPGLSAELAVAYDNNATYQETGHKGFRYQTVEKDAQGNPVYTHYGNANNELQISNSGFANQYIHTNFEGKLSYHRFRHKHELTAAAMFRHESMTLSGRNNSRYRQYILGTAGYNYDNRYFLDVVANCFGSSVLAKNDKYRFFPAVSAAWLLSNEAFMKAVPTMDYLKLRASYGRSGYDLYDYALDRQYWIGTGSYHFKDANTSAGTSLTEGKLAMERLDLEVADKYNVGIDVSLWKSLSLSADIFYDRRSKILIDGKGLISSAIGVEVPGMNAGRVDTKGAELSAMWKRGGKNFKYYAGVNAAYVRTKVVENGEGHLPYDYLSAKGHRLGQIFGLEAIGYFRDADDIKNSPVQRFSEVRPGDVKYRDLNNDNVIDKNDVKAIGKSGMIPDLYYGINIGFEYKGFGVDALFQGIGGYSVMLNTESVYWPLRNNTNISTWYLKDRIRWTEETKDVANVPRLTTEDNANNFRNSTQWLENGDYLKLRNLNVYYNLPSAWMQKLKIRKAQVYARANNLFSLDHVKYLNSENLRVNYPDMISVYFGLSVNF</sequence>
<accession>A0A4R2MA40</accession>
<dbReference type="InterPro" id="IPR012910">
    <property type="entry name" value="Plug_dom"/>
</dbReference>
<feature type="domain" description="TonB-dependent receptor plug" evidence="3">
    <location>
        <begin position="57"/>
        <end position="158"/>
    </location>
</feature>
<gene>
    <name evidence="4" type="ORF">EV202_10375</name>
</gene>
<dbReference type="GO" id="GO:0009279">
    <property type="term" value="C:cell outer membrane"/>
    <property type="evidence" value="ECO:0007669"/>
    <property type="project" value="UniProtKB-SubCell"/>
</dbReference>
<keyword evidence="1" id="KW-0998">Cell outer membrane</keyword>
<reference evidence="4 5" key="1">
    <citation type="submission" date="2019-03" db="EMBL/GenBank/DDBJ databases">
        <title>Genomic Encyclopedia of Type Strains, Phase IV (KMG-IV): sequencing the most valuable type-strain genomes for metagenomic binning, comparative biology and taxonomic classification.</title>
        <authorList>
            <person name="Goeker M."/>
        </authorList>
    </citation>
    <scope>NUCLEOTIDE SEQUENCE [LARGE SCALE GENOMIC DNA]</scope>
    <source>
        <strain evidence="4 5">DSM 23917</strain>
    </source>
</reference>
<comment type="subcellular location">
    <subcellularLocation>
        <location evidence="1">Cell outer membrane</location>
        <topology evidence="1">Multi-pass membrane protein</topology>
    </subcellularLocation>
</comment>
<feature type="chain" id="PRO_5020302632" evidence="2">
    <location>
        <begin position="23"/>
        <end position="937"/>
    </location>
</feature>
<dbReference type="InterPro" id="IPR039426">
    <property type="entry name" value="TonB-dep_rcpt-like"/>
</dbReference>
<dbReference type="AlphaFoldDB" id="A0A4R2MA40"/>
<dbReference type="InterPro" id="IPR023997">
    <property type="entry name" value="TonB-dep_OMP_SusC/RagA_CS"/>
</dbReference>
<dbReference type="Pfam" id="PF07715">
    <property type="entry name" value="Plug"/>
    <property type="match status" value="1"/>
</dbReference>
<feature type="signal peptide" evidence="2">
    <location>
        <begin position="1"/>
        <end position="22"/>
    </location>
</feature>
<dbReference type="Proteomes" id="UP000295600">
    <property type="component" value="Unassembled WGS sequence"/>
</dbReference>
<dbReference type="Gene3D" id="2.170.130.10">
    <property type="entry name" value="TonB-dependent receptor, plug domain"/>
    <property type="match status" value="1"/>
</dbReference>
<evidence type="ECO:0000256" key="1">
    <source>
        <dbReference type="PROSITE-ProRule" id="PRU01360"/>
    </source>
</evidence>
<keyword evidence="1" id="KW-0813">Transport</keyword>
<evidence type="ECO:0000256" key="2">
    <source>
        <dbReference type="SAM" id="SignalP"/>
    </source>
</evidence>
<protein>
    <submittedName>
        <fullName evidence="4">TonB-linked SusC/RagA family outer membrane protein</fullName>
    </submittedName>
</protein>
<dbReference type="PROSITE" id="PS00018">
    <property type="entry name" value="EF_HAND_1"/>
    <property type="match status" value="1"/>
</dbReference>
<dbReference type="SUPFAM" id="SSF56935">
    <property type="entry name" value="Porins"/>
    <property type="match status" value="1"/>
</dbReference>
<name>A0A4R2MA40_9BACE</name>
<keyword evidence="1" id="KW-0472">Membrane</keyword>
<dbReference type="RefSeq" id="WP_131925293.1">
    <property type="nucleotide sequence ID" value="NZ_JBQMZI010000007.1"/>
</dbReference>